<keyword evidence="1" id="KW-0812">Transmembrane</keyword>
<keyword evidence="1" id="KW-0472">Membrane</keyword>
<feature type="transmembrane region" description="Helical" evidence="1">
    <location>
        <begin position="24"/>
        <end position="40"/>
    </location>
</feature>
<protein>
    <submittedName>
        <fullName evidence="2">Uncharacterized protein</fullName>
    </submittedName>
</protein>
<accession>A0A6N2ME28</accession>
<sequence>MTVKNTLYWLLQEKMERLKPSTRLMGKFMLCFLMLARMVFNLKMMLFLACIYSGERGHLGHVLCLHVHQKEMQA</sequence>
<evidence type="ECO:0000256" key="1">
    <source>
        <dbReference type="SAM" id="Phobius"/>
    </source>
</evidence>
<proteinExistence type="predicted"/>
<name>A0A6N2ME28_SALVM</name>
<keyword evidence="1" id="KW-1133">Transmembrane helix</keyword>
<reference evidence="2" key="1">
    <citation type="submission" date="2019-03" db="EMBL/GenBank/DDBJ databases">
        <authorList>
            <person name="Mank J."/>
            <person name="Almeida P."/>
        </authorList>
    </citation>
    <scope>NUCLEOTIDE SEQUENCE</scope>
    <source>
        <strain evidence="2">78183</strain>
    </source>
</reference>
<dbReference type="EMBL" id="CAADRP010001785">
    <property type="protein sequence ID" value="VFU52231.1"/>
    <property type="molecule type" value="Genomic_DNA"/>
</dbReference>
<organism evidence="2">
    <name type="scientific">Salix viminalis</name>
    <name type="common">Common osier</name>
    <name type="synonym">Basket willow</name>
    <dbReference type="NCBI Taxonomy" id="40686"/>
    <lineage>
        <taxon>Eukaryota</taxon>
        <taxon>Viridiplantae</taxon>
        <taxon>Streptophyta</taxon>
        <taxon>Embryophyta</taxon>
        <taxon>Tracheophyta</taxon>
        <taxon>Spermatophyta</taxon>
        <taxon>Magnoliopsida</taxon>
        <taxon>eudicotyledons</taxon>
        <taxon>Gunneridae</taxon>
        <taxon>Pentapetalae</taxon>
        <taxon>rosids</taxon>
        <taxon>fabids</taxon>
        <taxon>Malpighiales</taxon>
        <taxon>Salicaceae</taxon>
        <taxon>Saliceae</taxon>
        <taxon>Salix</taxon>
    </lineage>
</organism>
<gene>
    <name evidence="2" type="ORF">SVIM_LOCUS356998</name>
</gene>
<evidence type="ECO:0000313" key="2">
    <source>
        <dbReference type="EMBL" id="VFU52231.1"/>
    </source>
</evidence>
<dbReference type="AlphaFoldDB" id="A0A6N2ME28"/>